<dbReference type="GO" id="GO:0004222">
    <property type="term" value="F:metalloendopeptidase activity"/>
    <property type="evidence" value="ECO:0007669"/>
    <property type="project" value="InterPro"/>
</dbReference>
<dbReference type="PANTHER" id="PTHR22726:SF1">
    <property type="entry name" value="METALLOENDOPEPTIDASE OMA1, MITOCHONDRIAL"/>
    <property type="match status" value="1"/>
</dbReference>
<keyword evidence="3 6" id="KW-0378">Hydrolase</keyword>
<evidence type="ECO:0000256" key="7">
    <source>
        <dbReference type="SAM" id="SignalP"/>
    </source>
</evidence>
<name>A0A2S9GYB5_9BURK</name>
<keyword evidence="1 6" id="KW-0645">Protease</keyword>
<dbReference type="AlphaFoldDB" id="A0A2S9GYB5"/>
<evidence type="ECO:0000256" key="5">
    <source>
        <dbReference type="ARBA" id="ARBA00023049"/>
    </source>
</evidence>
<protein>
    <submittedName>
        <fullName evidence="9">Peptidase family M48</fullName>
    </submittedName>
</protein>
<evidence type="ECO:0000256" key="1">
    <source>
        <dbReference type="ARBA" id="ARBA00022670"/>
    </source>
</evidence>
<dbReference type="Pfam" id="PF01435">
    <property type="entry name" value="Peptidase_M48"/>
    <property type="match status" value="1"/>
</dbReference>
<keyword evidence="10" id="KW-1185">Reference proteome</keyword>
<feature type="signal peptide" evidence="7">
    <location>
        <begin position="1"/>
        <end position="26"/>
    </location>
</feature>
<dbReference type="InterPro" id="IPR051156">
    <property type="entry name" value="Mito/Outer_Membr_Metalloprot"/>
</dbReference>
<evidence type="ECO:0000256" key="3">
    <source>
        <dbReference type="ARBA" id="ARBA00022801"/>
    </source>
</evidence>
<evidence type="ECO:0000313" key="10">
    <source>
        <dbReference type="Proteomes" id="UP000237839"/>
    </source>
</evidence>
<keyword evidence="7" id="KW-0732">Signal</keyword>
<keyword evidence="2" id="KW-0479">Metal-binding</keyword>
<dbReference type="PANTHER" id="PTHR22726">
    <property type="entry name" value="METALLOENDOPEPTIDASE OMA1"/>
    <property type="match status" value="1"/>
</dbReference>
<dbReference type="Gene3D" id="3.30.2010.10">
    <property type="entry name" value="Metalloproteases ('zincins'), catalytic domain"/>
    <property type="match status" value="1"/>
</dbReference>
<evidence type="ECO:0000259" key="8">
    <source>
        <dbReference type="Pfam" id="PF01435"/>
    </source>
</evidence>
<keyword evidence="5 6" id="KW-0482">Metalloprotease</keyword>
<organism evidence="9 10">
    <name type="scientific">Solimicrobium silvestre</name>
    <dbReference type="NCBI Taxonomy" id="2099400"/>
    <lineage>
        <taxon>Bacteria</taxon>
        <taxon>Pseudomonadati</taxon>
        <taxon>Pseudomonadota</taxon>
        <taxon>Betaproteobacteria</taxon>
        <taxon>Burkholderiales</taxon>
        <taxon>Oxalobacteraceae</taxon>
        <taxon>Solimicrobium</taxon>
    </lineage>
</organism>
<feature type="chain" id="PRO_5015698142" evidence="7">
    <location>
        <begin position="27"/>
        <end position="285"/>
    </location>
</feature>
<comment type="caution">
    <text evidence="9">The sequence shown here is derived from an EMBL/GenBank/DDBJ whole genome shotgun (WGS) entry which is preliminary data.</text>
</comment>
<evidence type="ECO:0000313" key="9">
    <source>
        <dbReference type="EMBL" id="PRC92717.1"/>
    </source>
</evidence>
<reference evidence="9 10" key="1">
    <citation type="submission" date="2018-02" db="EMBL/GenBank/DDBJ databases">
        <title>Solimicrobium silvestre gen. nov., sp. nov., isolated from alpine forest soil.</title>
        <authorList>
            <person name="Margesin R."/>
            <person name="Albuquerque L."/>
            <person name="Zhang D.-C."/>
            <person name="Froufe H.J.C."/>
            <person name="Severino R."/>
            <person name="Roxo I."/>
            <person name="Egas C."/>
            <person name="Da Costa M.S."/>
        </authorList>
    </citation>
    <scope>NUCLEOTIDE SEQUENCE [LARGE SCALE GENOMIC DNA]</scope>
    <source>
        <strain evidence="9 10">S20-91</strain>
    </source>
</reference>
<accession>A0A2S9GYB5</accession>
<proteinExistence type="inferred from homology"/>
<feature type="domain" description="Peptidase M48" evidence="8">
    <location>
        <begin position="79"/>
        <end position="259"/>
    </location>
</feature>
<dbReference type="GO" id="GO:0016020">
    <property type="term" value="C:membrane"/>
    <property type="evidence" value="ECO:0007669"/>
    <property type="project" value="TreeGrafter"/>
</dbReference>
<evidence type="ECO:0000256" key="6">
    <source>
        <dbReference type="RuleBase" id="RU003983"/>
    </source>
</evidence>
<dbReference type="GO" id="GO:0051603">
    <property type="term" value="P:proteolysis involved in protein catabolic process"/>
    <property type="evidence" value="ECO:0007669"/>
    <property type="project" value="TreeGrafter"/>
</dbReference>
<dbReference type="CDD" id="cd07333">
    <property type="entry name" value="M48C_bepA_like"/>
    <property type="match status" value="1"/>
</dbReference>
<sequence>MNTLYRLSKYISAAALLSIFYSSASAQFNLQIPGLGNIGKLLDTTTKTFKEVDEPEEIRIGQEFASILLGAKPLEPDQRKQRYVNALGRWLALQTERPDLPWTFAVLDDPSFNAFATPGGYIFVTRGLLERMHNEAELAGVLSHEIGHVLRKHHLHAVQKNSAFSAAGDYFTSSTGGNAQVKSAVSGAIRNMLVKGLDKDDEYEADRIGVVIAARAGYDAYGLPSVLQTLQKQSSQDNNFTLLFKTHPLPADRLTQLDQLMGQQFDTLPGISGKTIEERLKEFGR</sequence>
<evidence type="ECO:0000256" key="4">
    <source>
        <dbReference type="ARBA" id="ARBA00022833"/>
    </source>
</evidence>
<keyword evidence="4 6" id="KW-0862">Zinc</keyword>
<dbReference type="Proteomes" id="UP000237839">
    <property type="component" value="Unassembled WGS sequence"/>
</dbReference>
<evidence type="ECO:0000256" key="2">
    <source>
        <dbReference type="ARBA" id="ARBA00022723"/>
    </source>
</evidence>
<dbReference type="GO" id="GO:0046872">
    <property type="term" value="F:metal ion binding"/>
    <property type="evidence" value="ECO:0007669"/>
    <property type="project" value="UniProtKB-KW"/>
</dbReference>
<comment type="similarity">
    <text evidence="6">Belongs to the peptidase M48 family.</text>
</comment>
<dbReference type="RefSeq" id="WP_165794980.1">
    <property type="nucleotide sequence ID" value="NZ_PUGF01000011.1"/>
</dbReference>
<dbReference type="InterPro" id="IPR001915">
    <property type="entry name" value="Peptidase_M48"/>
</dbReference>
<gene>
    <name evidence="9" type="ORF">S2091_2447</name>
</gene>
<dbReference type="EMBL" id="PUGF01000011">
    <property type="protein sequence ID" value="PRC92717.1"/>
    <property type="molecule type" value="Genomic_DNA"/>
</dbReference>
<comment type="cofactor">
    <cofactor evidence="6">
        <name>Zn(2+)</name>
        <dbReference type="ChEBI" id="CHEBI:29105"/>
    </cofactor>
    <text evidence="6">Binds 1 zinc ion per subunit.</text>
</comment>